<accession>A0A2V3Y1M9</accession>
<dbReference type="EMBL" id="QJKD01000008">
    <property type="protein sequence ID" value="PXX52030.1"/>
    <property type="molecule type" value="Genomic_DNA"/>
</dbReference>
<dbReference type="Proteomes" id="UP000248057">
    <property type="component" value="Unassembled WGS sequence"/>
</dbReference>
<dbReference type="AlphaFoldDB" id="A0A2V3Y1M9"/>
<reference evidence="1 2" key="1">
    <citation type="submission" date="2018-05" db="EMBL/GenBank/DDBJ databases">
        <title>Genomic Encyclopedia of Type Strains, Phase IV (KMG-IV): sequencing the most valuable type-strain genomes for metagenomic binning, comparative biology and taxonomic classification.</title>
        <authorList>
            <person name="Goeker M."/>
        </authorList>
    </citation>
    <scope>NUCLEOTIDE SEQUENCE [LARGE SCALE GENOMIC DNA]</scope>
    <source>
        <strain evidence="1 2">DSM 24995</strain>
    </source>
</reference>
<organism evidence="1 2">
    <name type="scientific">Hungatella effluvii</name>
    <dbReference type="NCBI Taxonomy" id="1096246"/>
    <lineage>
        <taxon>Bacteria</taxon>
        <taxon>Bacillati</taxon>
        <taxon>Bacillota</taxon>
        <taxon>Clostridia</taxon>
        <taxon>Lachnospirales</taxon>
        <taxon>Lachnospiraceae</taxon>
        <taxon>Hungatella</taxon>
    </lineage>
</organism>
<name>A0A2V3Y1M9_9FIRM</name>
<dbReference type="RefSeq" id="WP_110323844.1">
    <property type="nucleotide sequence ID" value="NZ_QJKD01000008.1"/>
</dbReference>
<keyword evidence="2" id="KW-1185">Reference proteome</keyword>
<gene>
    <name evidence="1" type="ORF">DFR60_108115</name>
</gene>
<sequence length="80" mass="9105">MEVLREIINSDRLKTLFAVPKSMENMDVEVIVLPLADKRKQKKEVDVEAALKKITGIIPDEGMSLDDYRNERLGKYAGID</sequence>
<comment type="caution">
    <text evidence="1">The sequence shown here is derived from an EMBL/GenBank/DDBJ whole genome shotgun (WGS) entry which is preliminary data.</text>
</comment>
<evidence type="ECO:0000313" key="1">
    <source>
        <dbReference type="EMBL" id="PXX52030.1"/>
    </source>
</evidence>
<proteinExistence type="predicted"/>
<evidence type="ECO:0000313" key="2">
    <source>
        <dbReference type="Proteomes" id="UP000248057"/>
    </source>
</evidence>
<dbReference type="GeneID" id="86062519"/>
<protein>
    <submittedName>
        <fullName evidence="1">Uncharacterized protein</fullName>
    </submittedName>
</protein>